<dbReference type="InterPro" id="IPR011063">
    <property type="entry name" value="TilS/TtcA_N"/>
</dbReference>
<dbReference type="AlphaFoldDB" id="A0A7X4HCK7"/>
<evidence type="ECO:0000256" key="6">
    <source>
        <dbReference type="ARBA" id="ARBA00022840"/>
    </source>
</evidence>
<dbReference type="Pfam" id="PF01171">
    <property type="entry name" value="ATP_bind_3"/>
    <property type="match status" value="1"/>
</dbReference>
<dbReference type="GO" id="GO:0032267">
    <property type="term" value="F:tRNA(Ile)-lysidine synthase activity"/>
    <property type="evidence" value="ECO:0007669"/>
    <property type="project" value="UniProtKB-EC"/>
</dbReference>
<comment type="function">
    <text evidence="8">Ligates lysine onto the cytidine present at position 34 of the AUA codon-specific tRNA(Ile) that contains the anticodon CAU, in an ATP-dependent manner. Cytidine is converted to lysidine, thus changing the amino acid specificity of the tRNA from methionine to isoleucine.</text>
</comment>
<gene>
    <name evidence="8 10" type="primary">tilS</name>
    <name evidence="10" type="ORF">GTP77_10380</name>
</gene>
<dbReference type="SUPFAM" id="SSF52402">
    <property type="entry name" value="Adenine nucleotide alpha hydrolases-like"/>
    <property type="match status" value="1"/>
</dbReference>
<dbReference type="GO" id="GO:0005524">
    <property type="term" value="F:ATP binding"/>
    <property type="evidence" value="ECO:0007669"/>
    <property type="project" value="UniProtKB-UniRule"/>
</dbReference>
<comment type="subcellular location">
    <subcellularLocation>
        <location evidence="1 8">Cytoplasm</location>
    </subcellularLocation>
</comment>
<evidence type="ECO:0000256" key="3">
    <source>
        <dbReference type="ARBA" id="ARBA00022598"/>
    </source>
</evidence>
<dbReference type="Gene3D" id="1.20.59.20">
    <property type="match status" value="1"/>
</dbReference>
<evidence type="ECO:0000256" key="4">
    <source>
        <dbReference type="ARBA" id="ARBA00022694"/>
    </source>
</evidence>
<evidence type="ECO:0000256" key="8">
    <source>
        <dbReference type="HAMAP-Rule" id="MF_01161"/>
    </source>
</evidence>
<dbReference type="GO" id="GO:0005737">
    <property type="term" value="C:cytoplasm"/>
    <property type="evidence" value="ECO:0007669"/>
    <property type="project" value="UniProtKB-SubCell"/>
</dbReference>
<dbReference type="EC" id="6.3.4.19" evidence="8"/>
<evidence type="ECO:0000313" key="10">
    <source>
        <dbReference type="EMBL" id="MYN07745.1"/>
    </source>
</evidence>
<feature type="binding site" evidence="8">
    <location>
        <begin position="31"/>
        <end position="36"/>
    </location>
    <ligand>
        <name>ATP</name>
        <dbReference type="ChEBI" id="CHEBI:30616"/>
    </ligand>
</feature>
<feature type="domain" description="Lysidine-tRNA(Ile) synthetase C-terminal" evidence="9">
    <location>
        <begin position="386"/>
        <end position="457"/>
    </location>
</feature>
<dbReference type="SUPFAM" id="SSF82829">
    <property type="entry name" value="MesJ substrate recognition domain-like"/>
    <property type="match status" value="1"/>
</dbReference>
<proteinExistence type="inferred from homology"/>
<organism evidence="10 11">
    <name type="scientific">Pseudoduganella aquatica</name>
    <dbReference type="NCBI Taxonomy" id="2660641"/>
    <lineage>
        <taxon>Bacteria</taxon>
        <taxon>Pseudomonadati</taxon>
        <taxon>Pseudomonadota</taxon>
        <taxon>Betaproteobacteria</taxon>
        <taxon>Burkholderiales</taxon>
        <taxon>Oxalobacteraceae</taxon>
        <taxon>Telluria group</taxon>
        <taxon>Pseudoduganella</taxon>
    </lineage>
</organism>
<accession>A0A7X4HCK7</accession>
<comment type="catalytic activity">
    <reaction evidence="7 8">
        <text>cytidine(34) in tRNA(Ile2) + L-lysine + ATP = lysidine(34) in tRNA(Ile2) + AMP + diphosphate + H(+)</text>
        <dbReference type="Rhea" id="RHEA:43744"/>
        <dbReference type="Rhea" id="RHEA-COMP:10625"/>
        <dbReference type="Rhea" id="RHEA-COMP:10670"/>
        <dbReference type="ChEBI" id="CHEBI:15378"/>
        <dbReference type="ChEBI" id="CHEBI:30616"/>
        <dbReference type="ChEBI" id="CHEBI:32551"/>
        <dbReference type="ChEBI" id="CHEBI:33019"/>
        <dbReference type="ChEBI" id="CHEBI:82748"/>
        <dbReference type="ChEBI" id="CHEBI:83665"/>
        <dbReference type="ChEBI" id="CHEBI:456215"/>
        <dbReference type="EC" id="6.3.4.19"/>
    </reaction>
</comment>
<dbReference type="InterPro" id="IPR014729">
    <property type="entry name" value="Rossmann-like_a/b/a_fold"/>
</dbReference>
<reference evidence="10 11" key="1">
    <citation type="submission" date="2019-12" db="EMBL/GenBank/DDBJ databases">
        <title>Novel species isolated from a subtropical stream in China.</title>
        <authorList>
            <person name="Lu H."/>
        </authorList>
    </citation>
    <scope>NUCLEOTIDE SEQUENCE [LARGE SCALE GENOMIC DNA]</scope>
    <source>
        <strain evidence="10 11">FT127W</strain>
    </source>
</reference>
<evidence type="ECO:0000313" key="11">
    <source>
        <dbReference type="Proteomes" id="UP000450676"/>
    </source>
</evidence>
<dbReference type="InterPro" id="IPR012094">
    <property type="entry name" value="tRNA_Ile_lys_synt"/>
</dbReference>
<keyword evidence="2 8" id="KW-0963">Cytoplasm</keyword>
<dbReference type="InterPro" id="IPR012795">
    <property type="entry name" value="tRNA_Ile_lys_synt_N"/>
</dbReference>
<dbReference type="CDD" id="cd01992">
    <property type="entry name" value="TilS_N"/>
    <property type="match status" value="1"/>
</dbReference>
<sequence length="462" mass="50761">MKKQQTATLASIYTEALASARHGGRIAIALSGGLDSSALLHLAHAHAAAQGIALYAFHVHHGISPNADAWLAHCEQQCAALGVSFEARRITLENVRKSGTEAAARKARYAALGAMCAEHGVNLLLTAHHQDDQAETVLLQLLRGSGTAGLSGMDAANTAPELLANPDLVMMRPLLPASRKQLEAYAAAHGISHIEDESNDDPRYARNALRHTVMPALAQYFPGFQERFARSAQHAQSAQRLLNELAEQDLAAALDGDCLQVAKLREMSTDRACNLLRHWFALRGLSMPSTAWLSEMLVQLLEARHDTQMLVVHPEVDVRRHRDRLHLIPKLPEIAGTREDQFDDTPGQDFRWNGEASLDFPDYGGVLHIERAEAGLDGAWLRGQYLTIEFRRGGERLKPAGNRPTRALKYHYQTLGIPAWERGRLPVVKTPAQLLFAAGIGMDCQQIGQGAGERVVFRWEAK</sequence>
<dbReference type="SMART" id="SM00977">
    <property type="entry name" value="TilS_C"/>
    <property type="match status" value="1"/>
</dbReference>
<dbReference type="RefSeq" id="WP_161072089.1">
    <property type="nucleotide sequence ID" value="NZ_CP086370.1"/>
</dbReference>
<comment type="domain">
    <text evidence="8">The N-terminal region contains the highly conserved SGGXDS motif, predicted to be a P-loop motif involved in ATP binding.</text>
</comment>
<dbReference type="InterPro" id="IPR012796">
    <property type="entry name" value="Lysidine-tRNA-synth_C"/>
</dbReference>
<evidence type="ECO:0000256" key="7">
    <source>
        <dbReference type="ARBA" id="ARBA00048539"/>
    </source>
</evidence>
<evidence type="ECO:0000256" key="5">
    <source>
        <dbReference type="ARBA" id="ARBA00022741"/>
    </source>
</evidence>
<keyword evidence="5 8" id="KW-0547">Nucleotide-binding</keyword>
<dbReference type="SUPFAM" id="SSF56037">
    <property type="entry name" value="PheT/TilS domain"/>
    <property type="match status" value="1"/>
</dbReference>
<comment type="caution">
    <text evidence="10">The sequence shown here is derived from an EMBL/GenBank/DDBJ whole genome shotgun (WGS) entry which is preliminary data.</text>
</comment>
<dbReference type="NCBIfam" id="TIGR02432">
    <property type="entry name" value="lysidine_TilS_N"/>
    <property type="match status" value="1"/>
</dbReference>
<evidence type="ECO:0000256" key="1">
    <source>
        <dbReference type="ARBA" id="ARBA00004496"/>
    </source>
</evidence>
<keyword evidence="6 8" id="KW-0067">ATP-binding</keyword>
<dbReference type="Pfam" id="PF09179">
    <property type="entry name" value="TilS"/>
    <property type="match status" value="1"/>
</dbReference>
<protein>
    <recommendedName>
        <fullName evidence="8">tRNA(Ile)-lysidine synthase</fullName>
        <ecNumber evidence="8">6.3.4.19</ecNumber>
    </recommendedName>
    <alternativeName>
        <fullName evidence="8">tRNA(Ile)-2-lysyl-cytidine synthase</fullName>
    </alternativeName>
    <alternativeName>
        <fullName evidence="8">tRNA(Ile)-lysidine synthetase</fullName>
    </alternativeName>
</protein>
<dbReference type="HAMAP" id="MF_01161">
    <property type="entry name" value="tRNA_Ile_lys_synt"/>
    <property type="match status" value="1"/>
</dbReference>
<dbReference type="GO" id="GO:0006400">
    <property type="term" value="P:tRNA modification"/>
    <property type="evidence" value="ECO:0007669"/>
    <property type="project" value="UniProtKB-UniRule"/>
</dbReference>
<dbReference type="Proteomes" id="UP000450676">
    <property type="component" value="Unassembled WGS sequence"/>
</dbReference>
<dbReference type="NCBIfam" id="TIGR02433">
    <property type="entry name" value="lysidine_TilS_C"/>
    <property type="match status" value="1"/>
</dbReference>
<keyword evidence="4 8" id="KW-0819">tRNA processing</keyword>
<dbReference type="InterPro" id="IPR015262">
    <property type="entry name" value="tRNA_Ile_lys_synt_subst-bd"/>
</dbReference>
<dbReference type="EMBL" id="WWCU01000009">
    <property type="protein sequence ID" value="MYN07745.1"/>
    <property type="molecule type" value="Genomic_DNA"/>
</dbReference>
<dbReference type="Gene3D" id="3.40.50.620">
    <property type="entry name" value="HUPs"/>
    <property type="match status" value="1"/>
</dbReference>
<dbReference type="Pfam" id="PF11734">
    <property type="entry name" value="TilS_C"/>
    <property type="match status" value="1"/>
</dbReference>
<keyword evidence="3 8" id="KW-0436">Ligase</keyword>
<dbReference type="PANTHER" id="PTHR43033:SF1">
    <property type="entry name" value="TRNA(ILE)-LYSIDINE SYNTHASE-RELATED"/>
    <property type="match status" value="1"/>
</dbReference>
<keyword evidence="11" id="KW-1185">Reference proteome</keyword>
<dbReference type="PANTHER" id="PTHR43033">
    <property type="entry name" value="TRNA(ILE)-LYSIDINE SYNTHASE-RELATED"/>
    <property type="match status" value="1"/>
</dbReference>
<comment type="similarity">
    <text evidence="8">Belongs to the tRNA(Ile)-lysidine synthase family.</text>
</comment>
<name>A0A7X4HCK7_9BURK</name>
<evidence type="ECO:0000256" key="2">
    <source>
        <dbReference type="ARBA" id="ARBA00022490"/>
    </source>
</evidence>
<evidence type="ECO:0000259" key="9">
    <source>
        <dbReference type="SMART" id="SM00977"/>
    </source>
</evidence>